<accession>A0A016S6K0</accession>
<evidence type="ECO:0000313" key="4">
    <source>
        <dbReference type="Proteomes" id="UP000024635"/>
    </source>
</evidence>
<gene>
    <name evidence="3" type="primary">Acey_s0286.g1396</name>
    <name evidence="3" type="ORF">Y032_0286g1396</name>
</gene>
<keyword evidence="2" id="KW-1133">Transmembrane helix</keyword>
<dbReference type="OrthoDB" id="10630826at2759"/>
<organism evidence="3 4">
    <name type="scientific">Ancylostoma ceylanicum</name>
    <dbReference type="NCBI Taxonomy" id="53326"/>
    <lineage>
        <taxon>Eukaryota</taxon>
        <taxon>Metazoa</taxon>
        <taxon>Ecdysozoa</taxon>
        <taxon>Nematoda</taxon>
        <taxon>Chromadorea</taxon>
        <taxon>Rhabditida</taxon>
        <taxon>Rhabditina</taxon>
        <taxon>Rhabditomorpha</taxon>
        <taxon>Strongyloidea</taxon>
        <taxon>Ancylostomatidae</taxon>
        <taxon>Ancylostomatinae</taxon>
        <taxon>Ancylostoma</taxon>
    </lineage>
</organism>
<dbReference type="AlphaFoldDB" id="A0A016S6K0"/>
<dbReference type="Proteomes" id="UP000024635">
    <property type="component" value="Unassembled WGS sequence"/>
</dbReference>
<reference evidence="4" key="1">
    <citation type="journal article" date="2015" name="Nat. Genet.">
        <title>The genome and transcriptome of the zoonotic hookworm Ancylostoma ceylanicum identify infection-specific gene families.</title>
        <authorList>
            <person name="Schwarz E.M."/>
            <person name="Hu Y."/>
            <person name="Antoshechkin I."/>
            <person name="Miller M.M."/>
            <person name="Sternberg P.W."/>
            <person name="Aroian R.V."/>
        </authorList>
    </citation>
    <scope>NUCLEOTIDE SEQUENCE</scope>
    <source>
        <strain evidence="4">HY135</strain>
    </source>
</reference>
<proteinExistence type="predicted"/>
<keyword evidence="2" id="KW-0472">Membrane</keyword>
<evidence type="ECO:0000256" key="1">
    <source>
        <dbReference type="SAM" id="MobiDB-lite"/>
    </source>
</evidence>
<keyword evidence="2" id="KW-0812">Transmembrane</keyword>
<comment type="caution">
    <text evidence="3">The sequence shown here is derived from an EMBL/GenBank/DDBJ whole genome shotgun (WGS) entry which is preliminary data.</text>
</comment>
<name>A0A016S6K0_9BILA</name>
<evidence type="ECO:0000256" key="2">
    <source>
        <dbReference type="SAM" id="Phobius"/>
    </source>
</evidence>
<evidence type="ECO:0000313" key="3">
    <source>
        <dbReference type="EMBL" id="EYB86051.1"/>
    </source>
</evidence>
<feature type="region of interest" description="Disordered" evidence="1">
    <location>
        <begin position="136"/>
        <end position="170"/>
    </location>
</feature>
<dbReference type="EMBL" id="JARK01001622">
    <property type="protein sequence ID" value="EYB86051.1"/>
    <property type="molecule type" value="Genomic_DNA"/>
</dbReference>
<sequence length="170" mass="19060">MISKSNHSGCFTFIYHTVSASVSLQRLFRLLQFQFARLERDQGMPLKIADEHAVGGSDDLYGRAEARQNRQKELYNHPHCRAANRPSFHANAGERSDMMIFFIPLGVVLCTSLVLELVAIFYSRTLAKRERAAEAAAARKQDTVTEGSNSEDLSERSAMGIEPDDSFFKA</sequence>
<feature type="transmembrane region" description="Helical" evidence="2">
    <location>
        <begin position="98"/>
        <end position="122"/>
    </location>
</feature>
<keyword evidence="4" id="KW-1185">Reference proteome</keyword>
<protein>
    <submittedName>
        <fullName evidence="3">Uncharacterized protein</fullName>
    </submittedName>
</protein>